<evidence type="ECO:0000313" key="2">
    <source>
        <dbReference type="Proteomes" id="UP000799640"/>
    </source>
</evidence>
<dbReference type="GO" id="GO:1990810">
    <property type="term" value="P:microtubule anchoring at mitotic spindle pole body"/>
    <property type="evidence" value="ECO:0007669"/>
    <property type="project" value="TreeGrafter"/>
</dbReference>
<dbReference type="InterPro" id="IPR001680">
    <property type="entry name" value="WD40_rpt"/>
</dbReference>
<name>A0A6G1HJY8_9PEZI</name>
<dbReference type="OrthoDB" id="308690at2759"/>
<keyword evidence="2" id="KW-1185">Reference proteome</keyword>
<dbReference type="InterPro" id="IPR015943">
    <property type="entry name" value="WD40/YVTN_repeat-like_dom_sf"/>
</dbReference>
<sequence>MEVSKVHKCLQPPLPSPCGTYLALLTPTHLELRSTLTTALLRRIPAPPKPHSLSWSPKGLHILIASATEAHTYSLPDPSFTSTISNGTGSMGPLVHAHFGPDPSSLLLYSDFSSRVVAWSLPSGRSVEIRDPKFASSRGSGFAPDGTFALLGRHGATDVLSLHTPASYALLRAVPLQSVDAQGLTWSRDGRWLAVWEAPGVGFRVYVYTAGGELYRIFSGETGEEWVGLGVRSVEWAPGGAYFAVGGWDGRVTLLNTRTFSPTIVLAHTPQIHLPTVPVHSEIATAASRSYAPAPQPVTPPAPPAPKSGISILAFAPRGTYLATRSDAAPTVVWIWDLGRLAPAAVLLQHSPVRALAWHAARDVLLVTCAQDEPVVYTWMPGDGPGVLPVPLGRRQVDAKWVLGTGDGKLAIVVGDGVGGCVVWPEGREVVVDFPPVEGEEGESSDDSLYEILTGRQSPRRRAAGDGDDGRTEALLLEVEDDTGVVEDTFVGKAR</sequence>
<dbReference type="InterPro" id="IPR052778">
    <property type="entry name" value="Centrosome-WD_assoc"/>
</dbReference>
<proteinExistence type="predicted"/>
<organism evidence="1 2">
    <name type="scientific">Trichodelitschia bisporula</name>
    <dbReference type="NCBI Taxonomy" id="703511"/>
    <lineage>
        <taxon>Eukaryota</taxon>
        <taxon>Fungi</taxon>
        <taxon>Dikarya</taxon>
        <taxon>Ascomycota</taxon>
        <taxon>Pezizomycotina</taxon>
        <taxon>Dothideomycetes</taxon>
        <taxon>Dothideomycetes incertae sedis</taxon>
        <taxon>Phaeotrichales</taxon>
        <taxon>Phaeotrichaceae</taxon>
        <taxon>Trichodelitschia</taxon>
    </lineage>
</organism>
<reference evidence="1" key="1">
    <citation type="journal article" date="2020" name="Stud. Mycol.">
        <title>101 Dothideomycetes genomes: a test case for predicting lifestyles and emergence of pathogens.</title>
        <authorList>
            <person name="Haridas S."/>
            <person name="Albert R."/>
            <person name="Binder M."/>
            <person name="Bloem J."/>
            <person name="Labutti K."/>
            <person name="Salamov A."/>
            <person name="Andreopoulos B."/>
            <person name="Baker S."/>
            <person name="Barry K."/>
            <person name="Bills G."/>
            <person name="Bluhm B."/>
            <person name="Cannon C."/>
            <person name="Castanera R."/>
            <person name="Culley D."/>
            <person name="Daum C."/>
            <person name="Ezra D."/>
            <person name="Gonzalez J."/>
            <person name="Henrissat B."/>
            <person name="Kuo A."/>
            <person name="Liang C."/>
            <person name="Lipzen A."/>
            <person name="Lutzoni F."/>
            <person name="Magnuson J."/>
            <person name="Mondo S."/>
            <person name="Nolan M."/>
            <person name="Ohm R."/>
            <person name="Pangilinan J."/>
            <person name="Park H.-J."/>
            <person name="Ramirez L."/>
            <person name="Alfaro M."/>
            <person name="Sun H."/>
            <person name="Tritt A."/>
            <person name="Yoshinaga Y."/>
            <person name="Zwiers L.-H."/>
            <person name="Turgeon B."/>
            <person name="Goodwin S."/>
            <person name="Spatafora J."/>
            <person name="Crous P."/>
            <person name="Grigoriev I."/>
        </authorList>
    </citation>
    <scope>NUCLEOTIDE SEQUENCE</scope>
    <source>
        <strain evidence="1">CBS 262.69</strain>
    </source>
</reference>
<dbReference type="Pfam" id="PF00400">
    <property type="entry name" value="WD40"/>
    <property type="match status" value="1"/>
</dbReference>
<dbReference type="GO" id="GO:1990811">
    <property type="term" value="C:MWP complex"/>
    <property type="evidence" value="ECO:0007669"/>
    <property type="project" value="TreeGrafter"/>
</dbReference>
<dbReference type="PANTHER" id="PTHR16220">
    <property type="entry name" value="WD REPEAT PROTEIN 8-RELATED"/>
    <property type="match status" value="1"/>
</dbReference>
<evidence type="ECO:0000313" key="1">
    <source>
        <dbReference type="EMBL" id="KAF2396302.1"/>
    </source>
</evidence>
<dbReference type="PANTHER" id="PTHR16220:SF0">
    <property type="entry name" value="WD REPEAT-CONTAINING PROTEIN WRAP73"/>
    <property type="match status" value="1"/>
</dbReference>
<gene>
    <name evidence="1" type="ORF">EJ06DRAFT_534038</name>
</gene>
<accession>A0A6G1HJY8</accession>
<dbReference type="InterPro" id="IPR011047">
    <property type="entry name" value="Quinoprotein_ADH-like_sf"/>
</dbReference>
<dbReference type="SUPFAM" id="SSF50998">
    <property type="entry name" value="Quinoprotein alcohol dehydrogenase-like"/>
    <property type="match status" value="1"/>
</dbReference>
<dbReference type="Proteomes" id="UP000799640">
    <property type="component" value="Unassembled WGS sequence"/>
</dbReference>
<dbReference type="GO" id="GO:0005815">
    <property type="term" value="C:microtubule organizing center"/>
    <property type="evidence" value="ECO:0007669"/>
    <property type="project" value="TreeGrafter"/>
</dbReference>
<dbReference type="Gene3D" id="2.130.10.10">
    <property type="entry name" value="YVTN repeat-like/Quinoprotein amine dehydrogenase"/>
    <property type="match status" value="2"/>
</dbReference>
<dbReference type="EMBL" id="ML996707">
    <property type="protein sequence ID" value="KAF2396302.1"/>
    <property type="molecule type" value="Genomic_DNA"/>
</dbReference>
<protein>
    <submittedName>
        <fullName evidence="1">WD40 repeat-like protein</fullName>
    </submittedName>
</protein>
<dbReference type="AlphaFoldDB" id="A0A6G1HJY8"/>